<dbReference type="OrthoDB" id="4724764at2"/>
<dbReference type="InterPro" id="IPR023393">
    <property type="entry name" value="START-like_dom_sf"/>
</dbReference>
<evidence type="ECO:0000313" key="2">
    <source>
        <dbReference type="Proteomes" id="UP000192739"/>
    </source>
</evidence>
<dbReference type="InterPro" id="IPR019587">
    <property type="entry name" value="Polyketide_cyclase/dehydratase"/>
</dbReference>
<reference evidence="1 2" key="1">
    <citation type="submission" date="2017-02" db="EMBL/GenBank/DDBJ databases">
        <title>The new phylogeny of genus Mycobacterium.</title>
        <authorList>
            <person name="Tortoli E."/>
            <person name="Trovato A."/>
            <person name="Cirillo D.M."/>
        </authorList>
    </citation>
    <scope>NUCLEOTIDE SEQUENCE [LARGE SCALE GENOMIC DNA]</scope>
    <source>
        <strain evidence="1 2">DSM 44049</strain>
    </source>
</reference>
<dbReference type="Gene3D" id="3.30.530.20">
    <property type="match status" value="1"/>
</dbReference>
<protein>
    <submittedName>
        <fullName evidence="1">SRPBCC family protein</fullName>
    </submittedName>
</protein>
<evidence type="ECO:0000313" key="1">
    <source>
        <dbReference type="EMBL" id="ORA94997.1"/>
    </source>
</evidence>
<sequence>MPSSVVVAQSRAIPVTAEDAFRRTLAIPLPVICSNWYGPIPPIKDVLDQTGDWDAAGQTRRITMVGGGSVREELTSVDPPRAFGYTLSDVKGPMAALISSVDGKWSFTPAGTGTKVTWQWTIYPKSAVSALLLPGFGRIWKGYARGVLENLSAQLLH</sequence>
<dbReference type="EMBL" id="MVHT01000120">
    <property type="protein sequence ID" value="ORA94997.1"/>
    <property type="molecule type" value="Genomic_DNA"/>
</dbReference>
<accession>A0A1E3S4A2</accession>
<keyword evidence="2" id="KW-1185">Reference proteome</keyword>
<name>A0A1E3S4A2_MYCIE</name>
<proteinExistence type="predicted"/>
<dbReference type="CDD" id="cd07821">
    <property type="entry name" value="PYR_PYL_RCAR_like"/>
    <property type="match status" value="1"/>
</dbReference>
<dbReference type="Pfam" id="PF10604">
    <property type="entry name" value="Polyketide_cyc2"/>
    <property type="match status" value="1"/>
</dbReference>
<dbReference type="Proteomes" id="UP000192739">
    <property type="component" value="Unassembled WGS sequence"/>
</dbReference>
<dbReference type="RefSeq" id="WP_069422404.1">
    <property type="nucleotide sequence ID" value="NZ_CBCRZH010000123.1"/>
</dbReference>
<dbReference type="AlphaFoldDB" id="A0A1E3S4A2"/>
<dbReference type="SUPFAM" id="SSF55961">
    <property type="entry name" value="Bet v1-like"/>
    <property type="match status" value="1"/>
</dbReference>
<gene>
    <name evidence="1" type="ORF">BST27_27375</name>
</gene>
<comment type="caution">
    <text evidence="1">The sequence shown here is derived from an EMBL/GenBank/DDBJ whole genome shotgun (WGS) entry which is preliminary data.</text>
</comment>
<organism evidence="1 2">
    <name type="scientific">Mycobacterium intermedium</name>
    <dbReference type="NCBI Taxonomy" id="28445"/>
    <lineage>
        <taxon>Bacteria</taxon>
        <taxon>Bacillati</taxon>
        <taxon>Actinomycetota</taxon>
        <taxon>Actinomycetes</taxon>
        <taxon>Mycobacteriales</taxon>
        <taxon>Mycobacteriaceae</taxon>
        <taxon>Mycobacterium</taxon>
        <taxon>Mycobacterium simiae complex</taxon>
    </lineage>
</organism>
<dbReference type="STRING" id="28445.BHQ20_27955"/>